<dbReference type="AlphaFoldDB" id="A0A2G5U608"/>
<feature type="domain" description="C-type lectin" evidence="3">
    <location>
        <begin position="93"/>
        <end position="223"/>
    </location>
</feature>
<evidence type="ECO:0000313" key="5">
    <source>
        <dbReference type="Proteomes" id="UP000230233"/>
    </source>
</evidence>
<sequence>MRFTCFLVFSVFAGLSSVLAAPVTSNDTVDGSGEAPETLLQNSEEQPHQRLKFYNWDYKDLGTTAFEDISFPARQPPVAVNQSEQCPDGWLRFADSCYWIETELMGFAKAERKCFEKQSTLFVANSLEEWDSIRSHSKEAYFSWIGLVRFTHYEKSEQLPRWQTEGAINPTKMNWLIKPYKPIVNGWTSFANCAASYKSPATLESASYTFYYPCTYLLYSICERNSTIVNVMQ</sequence>
<dbReference type="EMBL" id="PDUG01000004">
    <property type="protein sequence ID" value="PIC34676.1"/>
    <property type="molecule type" value="Genomic_DNA"/>
</dbReference>
<dbReference type="PANTHER" id="PTHR46746:SF6">
    <property type="entry name" value="KILLER CELL LECTIN-LIKE RECEPTOR SUBFAMILY F MEMBER 2"/>
    <property type="match status" value="1"/>
</dbReference>
<evidence type="ECO:0000256" key="1">
    <source>
        <dbReference type="ARBA" id="ARBA00022734"/>
    </source>
</evidence>
<dbReference type="OrthoDB" id="6133475at2759"/>
<dbReference type="Pfam" id="PF00059">
    <property type="entry name" value="Lectin_C"/>
    <property type="match status" value="1"/>
</dbReference>
<dbReference type="GO" id="GO:0005886">
    <property type="term" value="C:plasma membrane"/>
    <property type="evidence" value="ECO:0007669"/>
    <property type="project" value="TreeGrafter"/>
</dbReference>
<evidence type="ECO:0000259" key="3">
    <source>
        <dbReference type="PROSITE" id="PS50041"/>
    </source>
</evidence>
<dbReference type="Proteomes" id="UP000230233">
    <property type="component" value="Chromosome IV"/>
</dbReference>
<dbReference type="InterPro" id="IPR001304">
    <property type="entry name" value="C-type_lectin-like"/>
</dbReference>
<dbReference type="GO" id="GO:0030246">
    <property type="term" value="F:carbohydrate binding"/>
    <property type="evidence" value="ECO:0007669"/>
    <property type="project" value="UniProtKB-KW"/>
</dbReference>
<feature type="chain" id="PRO_5013862191" description="C-type lectin domain-containing protein" evidence="2">
    <location>
        <begin position="21"/>
        <end position="233"/>
    </location>
</feature>
<gene>
    <name evidence="4" type="primary">Cnig_chr_IV.g14260</name>
    <name evidence="4" type="ORF">B9Z55_014260</name>
</gene>
<dbReference type="InterPro" id="IPR051379">
    <property type="entry name" value="C-type_Lectin_Receptor_IMM"/>
</dbReference>
<dbReference type="STRING" id="1611254.A0A2G5U608"/>
<dbReference type="InterPro" id="IPR016187">
    <property type="entry name" value="CTDL_fold"/>
</dbReference>
<dbReference type="SMART" id="SM00034">
    <property type="entry name" value="CLECT"/>
    <property type="match status" value="1"/>
</dbReference>
<keyword evidence="5" id="KW-1185">Reference proteome</keyword>
<reference evidence="5" key="1">
    <citation type="submission" date="2017-10" db="EMBL/GenBank/DDBJ databases">
        <title>Rapid genome shrinkage in a self-fertile nematode reveals novel sperm competition proteins.</title>
        <authorList>
            <person name="Yin D."/>
            <person name="Schwarz E.M."/>
            <person name="Thomas C.G."/>
            <person name="Felde R.L."/>
            <person name="Korf I.F."/>
            <person name="Cutter A.D."/>
            <person name="Schartner C.M."/>
            <person name="Ralston E.J."/>
            <person name="Meyer B.J."/>
            <person name="Haag E.S."/>
        </authorList>
    </citation>
    <scope>NUCLEOTIDE SEQUENCE [LARGE SCALE GENOMIC DNA]</scope>
    <source>
        <strain evidence="5">JU1422</strain>
    </source>
</reference>
<dbReference type="Gene3D" id="3.10.100.10">
    <property type="entry name" value="Mannose-Binding Protein A, subunit A"/>
    <property type="match status" value="1"/>
</dbReference>
<keyword evidence="1" id="KW-0430">Lectin</keyword>
<feature type="signal peptide" evidence="2">
    <location>
        <begin position="1"/>
        <end position="20"/>
    </location>
</feature>
<accession>A0A2G5U608</accession>
<comment type="caution">
    <text evidence="4">The sequence shown here is derived from an EMBL/GenBank/DDBJ whole genome shotgun (WGS) entry which is preliminary data.</text>
</comment>
<name>A0A2G5U608_9PELO</name>
<protein>
    <recommendedName>
        <fullName evidence="3">C-type lectin domain-containing protein</fullName>
    </recommendedName>
</protein>
<organism evidence="4 5">
    <name type="scientific">Caenorhabditis nigoni</name>
    <dbReference type="NCBI Taxonomy" id="1611254"/>
    <lineage>
        <taxon>Eukaryota</taxon>
        <taxon>Metazoa</taxon>
        <taxon>Ecdysozoa</taxon>
        <taxon>Nematoda</taxon>
        <taxon>Chromadorea</taxon>
        <taxon>Rhabditida</taxon>
        <taxon>Rhabditina</taxon>
        <taxon>Rhabditomorpha</taxon>
        <taxon>Rhabditoidea</taxon>
        <taxon>Rhabditidae</taxon>
        <taxon>Peloderinae</taxon>
        <taxon>Caenorhabditis</taxon>
    </lineage>
</organism>
<dbReference type="InterPro" id="IPR016186">
    <property type="entry name" value="C-type_lectin-like/link_sf"/>
</dbReference>
<evidence type="ECO:0000313" key="4">
    <source>
        <dbReference type="EMBL" id="PIC34676.1"/>
    </source>
</evidence>
<proteinExistence type="predicted"/>
<evidence type="ECO:0000256" key="2">
    <source>
        <dbReference type="SAM" id="SignalP"/>
    </source>
</evidence>
<dbReference type="SUPFAM" id="SSF56436">
    <property type="entry name" value="C-type lectin-like"/>
    <property type="match status" value="1"/>
</dbReference>
<dbReference type="PROSITE" id="PS50041">
    <property type="entry name" value="C_TYPE_LECTIN_2"/>
    <property type="match status" value="1"/>
</dbReference>
<keyword evidence="2" id="KW-0732">Signal</keyword>
<dbReference type="PANTHER" id="PTHR46746">
    <property type="entry name" value="KILLER CELL LECTIN-LIKE RECEPTOR SUBFAMILY F MEMBER 2"/>
    <property type="match status" value="1"/>
</dbReference>